<dbReference type="Proteomes" id="UP000765509">
    <property type="component" value="Unassembled WGS sequence"/>
</dbReference>
<accession>A0A9Q3GBB4</accession>
<evidence type="ECO:0000313" key="2">
    <source>
        <dbReference type="Proteomes" id="UP000765509"/>
    </source>
</evidence>
<evidence type="ECO:0000313" key="1">
    <source>
        <dbReference type="EMBL" id="MBW0460421.1"/>
    </source>
</evidence>
<dbReference type="OrthoDB" id="2507637at2759"/>
<dbReference type="EMBL" id="AVOT02000013">
    <property type="protein sequence ID" value="MBW0460421.1"/>
    <property type="molecule type" value="Genomic_DNA"/>
</dbReference>
<reference evidence="1" key="1">
    <citation type="submission" date="2021-03" db="EMBL/GenBank/DDBJ databases">
        <title>Draft genome sequence of rust myrtle Austropuccinia psidii MF-1, a brazilian biotype.</title>
        <authorList>
            <person name="Quecine M.C."/>
            <person name="Pachon D.M.R."/>
            <person name="Bonatelli M.L."/>
            <person name="Correr F.H."/>
            <person name="Franceschini L.M."/>
            <person name="Leite T.F."/>
            <person name="Margarido G.R.A."/>
            <person name="Almeida C.A."/>
            <person name="Ferrarezi J.A."/>
            <person name="Labate C.A."/>
        </authorList>
    </citation>
    <scope>NUCLEOTIDE SEQUENCE</scope>
    <source>
        <strain evidence="1">MF-1</strain>
    </source>
</reference>
<proteinExistence type="predicted"/>
<protein>
    <submittedName>
        <fullName evidence="1">Uncharacterized protein</fullName>
    </submittedName>
</protein>
<dbReference type="AlphaFoldDB" id="A0A9Q3GBB4"/>
<sequence>MNLRLIGGNCNSIVGLAEPSPINMATGEGRNIKLFLGRREMNTVLGRSFLEDANIKLEFSQQKGKVFSYKEPDGRRICLLIFLPKKVGWREDPPKLMEVCGAAKIEDWDELEEKEDGPLFITTETESPWEGYTNWKPLSNSDCHLPKKYQIQDHKFLL</sequence>
<organism evidence="1 2">
    <name type="scientific">Austropuccinia psidii MF-1</name>
    <dbReference type="NCBI Taxonomy" id="1389203"/>
    <lineage>
        <taxon>Eukaryota</taxon>
        <taxon>Fungi</taxon>
        <taxon>Dikarya</taxon>
        <taxon>Basidiomycota</taxon>
        <taxon>Pucciniomycotina</taxon>
        <taxon>Pucciniomycetes</taxon>
        <taxon>Pucciniales</taxon>
        <taxon>Sphaerophragmiaceae</taxon>
        <taxon>Austropuccinia</taxon>
    </lineage>
</organism>
<name>A0A9Q3GBB4_9BASI</name>
<comment type="caution">
    <text evidence="1">The sequence shown here is derived from an EMBL/GenBank/DDBJ whole genome shotgun (WGS) entry which is preliminary data.</text>
</comment>
<keyword evidence="2" id="KW-1185">Reference proteome</keyword>
<gene>
    <name evidence="1" type="ORF">O181_000136</name>
</gene>